<evidence type="ECO:0000256" key="4">
    <source>
        <dbReference type="ARBA" id="ARBA00023180"/>
    </source>
</evidence>
<dbReference type="PANTHER" id="PTHR11967:SF2">
    <property type="entry name" value="ALPHA-1-ACID GLYCOPROTEIN 1"/>
    <property type="match status" value="1"/>
</dbReference>
<evidence type="ECO:0000256" key="2">
    <source>
        <dbReference type="ARBA" id="ARBA00022525"/>
    </source>
</evidence>
<feature type="chain" id="PRO_5034744482" description="Apolipoprotein M" evidence="6">
    <location>
        <begin position="19"/>
        <end position="197"/>
    </location>
</feature>
<dbReference type="Ensembl" id="ENSCLMT00005020741.1">
    <property type="protein sequence ID" value="ENSCLMP00005019717.1"/>
    <property type="gene ID" value="ENSCLMG00005009882.1"/>
</dbReference>
<keyword evidence="8" id="KW-1185">Reference proteome</keyword>
<sequence length="197" mass="21996">MFAVCAVALLCLMSVSHAAPVACEEFLRPLDQLDPRHLEGRWALVAGGFENPAFLKFFKRRNSSSINFSNVSATPSISFTHSAHSGGKCYSRHDSVSLKGSVLTFNMRDRLNLTVTFLDTSCHDCVLMRFDDESTKLQRLYLFSRSREVEMEEFKAQVQCLNMPPPVVMDPNKELCTQQPTGDPAAQTDAKTEGRKA</sequence>
<dbReference type="Gene3D" id="2.40.128.20">
    <property type="match status" value="1"/>
</dbReference>
<dbReference type="GO" id="GO:0005576">
    <property type="term" value="C:extracellular region"/>
    <property type="evidence" value="ECO:0007669"/>
    <property type="project" value="UniProtKB-SubCell"/>
</dbReference>
<dbReference type="PANTHER" id="PTHR11967">
    <property type="entry name" value="ALPHA-1-ACID GLYCOPROTEIN"/>
    <property type="match status" value="1"/>
</dbReference>
<evidence type="ECO:0000256" key="1">
    <source>
        <dbReference type="ARBA" id="ARBA00004613"/>
    </source>
</evidence>
<feature type="region of interest" description="Disordered" evidence="5">
    <location>
        <begin position="172"/>
        <end position="197"/>
    </location>
</feature>
<feature type="signal peptide" evidence="6">
    <location>
        <begin position="1"/>
        <end position="18"/>
    </location>
</feature>
<evidence type="ECO:0000256" key="3">
    <source>
        <dbReference type="ARBA" id="ARBA00022729"/>
    </source>
</evidence>
<dbReference type="InterPro" id="IPR012674">
    <property type="entry name" value="Calycin"/>
</dbReference>
<dbReference type="GeneTree" id="ENSGT00940000166223"/>
<reference evidence="7" key="1">
    <citation type="submission" date="2025-08" db="UniProtKB">
        <authorList>
            <consortium name="Ensembl"/>
        </authorList>
    </citation>
    <scope>IDENTIFICATION</scope>
</reference>
<keyword evidence="3 6" id="KW-0732">Signal</keyword>
<dbReference type="SUPFAM" id="SSF50814">
    <property type="entry name" value="Lipocalins"/>
    <property type="match status" value="1"/>
</dbReference>
<reference evidence="7" key="2">
    <citation type="submission" date="2025-09" db="UniProtKB">
        <authorList>
            <consortium name="Ensembl"/>
        </authorList>
    </citation>
    <scope>IDENTIFICATION</scope>
</reference>
<keyword evidence="2" id="KW-0964">Secreted</keyword>
<evidence type="ECO:0000313" key="7">
    <source>
        <dbReference type="Ensembl" id="ENSCLMP00005019717.1"/>
    </source>
</evidence>
<evidence type="ECO:0000256" key="6">
    <source>
        <dbReference type="SAM" id="SignalP"/>
    </source>
</evidence>
<comment type="subcellular location">
    <subcellularLocation>
        <location evidence="1">Secreted</location>
    </subcellularLocation>
</comment>
<dbReference type="Proteomes" id="UP000694565">
    <property type="component" value="Unplaced"/>
</dbReference>
<proteinExistence type="predicted"/>
<dbReference type="AlphaFoldDB" id="A0A8C2XLP1"/>
<evidence type="ECO:0000313" key="8">
    <source>
        <dbReference type="Proteomes" id="UP000694565"/>
    </source>
</evidence>
<protein>
    <recommendedName>
        <fullName evidence="9">Apolipoprotein M</fullName>
    </recommendedName>
</protein>
<organism evidence="7 8">
    <name type="scientific">Cyclopterus lumpus</name>
    <name type="common">Lumpsucker</name>
    <dbReference type="NCBI Taxonomy" id="8103"/>
    <lineage>
        <taxon>Eukaryota</taxon>
        <taxon>Metazoa</taxon>
        <taxon>Chordata</taxon>
        <taxon>Craniata</taxon>
        <taxon>Vertebrata</taxon>
        <taxon>Euteleostomi</taxon>
        <taxon>Actinopterygii</taxon>
        <taxon>Neopterygii</taxon>
        <taxon>Teleostei</taxon>
        <taxon>Neoteleostei</taxon>
        <taxon>Acanthomorphata</taxon>
        <taxon>Eupercaria</taxon>
        <taxon>Perciformes</taxon>
        <taxon>Cottioidei</taxon>
        <taxon>Cottales</taxon>
        <taxon>Cyclopteridae</taxon>
        <taxon>Cyclopterus</taxon>
    </lineage>
</organism>
<evidence type="ECO:0008006" key="9">
    <source>
        <dbReference type="Google" id="ProtNLM"/>
    </source>
</evidence>
<accession>A0A8C2XLP1</accession>
<keyword evidence="4" id="KW-0325">Glycoprotein</keyword>
<evidence type="ECO:0000256" key="5">
    <source>
        <dbReference type="SAM" id="MobiDB-lite"/>
    </source>
</evidence>
<name>A0A8C2XLP1_CYCLU</name>